<protein>
    <submittedName>
        <fullName evidence="1">Uncharacterized protein</fullName>
    </submittedName>
</protein>
<name>A0A1H0NWL9_9RHOB</name>
<dbReference type="EMBL" id="FQZZ01000014">
    <property type="protein sequence ID" value="SHK94276.1"/>
    <property type="molecule type" value="Genomic_DNA"/>
</dbReference>
<dbReference type="OrthoDB" id="7880926at2"/>
<proteinExistence type="predicted"/>
<sequence length="226" mass="25272">MSKDKFDRHAALARLDMDQLWQLCGHDGHASAEFGEDVRAALDRYRPGPDPKFRLNAEDRKGRYRRLTKALDALRIEIETMHPQLVWELESAGIDVEPDEFVKISVGTRHEGLSYGEYVLDGLAESVAQLSDVVPAAMGQTKASRGRPKQNAGLEQVITALALTYEKHTGKRPLEGYRQDGLDASQPYKGPFFEFLSAVLWCFNGREFPSGHAIGDAARRAFGLRK</sequence>
<reference evidence="1 2" key="1">
    <citation type="submission" date="2016-11" db="EMBL/GenBank/DDBJ databases">
        <authorList>
            <person name="Varghese N."/>
            <person name="Submissions S."/>
        </authorList>
    </citation>
    <scope>NUCLEOTIDE SEQUENCE [LARGE SCALE GENOMIC DNA]</scope>
    <source>
        <strain evidence="1 2">DSM 29620</strain>
    </source>
</reference>
<dbReference type="Proteomes" id="UP000324252">
    <property type="component" value="Unassembled WGS sequence"/>
</dbReference>
<dbReference type="AlphaFoldDB" id="A0A1H0NWL9"/>
<evidence type="ECO:0000313" key="2">
    <source>
        <dbReference type="Proteomes" id="UP000324252"/>
    </source>
</evidence>
<dbReference type="RefSeq" id="WP_149789758.1">
    <property type="nucleotide sequence ID" value="NZ_FNIO01000014.1"/>
</dbReference>
<keyword evidence="2" id="KW-1185">Reference proteome</keyword>
<organism evidence="1 2">
    <name type="scientific">Lutimaribacter pacificus</name>
    <dbReference type="NCBI Taxonomy" id="391948"/>
    <lineage>
        <taxon>Bacteria</taxon>
        <taxon>Pseudomonadati</taxon>
        <taxon>Pseudomonadota</taxon>
        <taxon>Alphaproteobacteria</taxon>
        <taxon>Rhodobacterales</taxon>
        <taxon>Roseobacteraceae</taxon>
        <taxon>Lutimaribacter</taxon>
    </lineage>
</organism>
<evidence type="ECO:0000313" key="1">
    <source>
        <dbReference type="EMBL" id="SHK94276.1"/>
    </source>
</evidence>
<gene>
    <name evidence="1" type="ORF">SAMN05444142_1142</name>
</gene>
<accession>A0A1H0NWL9</accession>